<dbReference type="RefSeq" id="WP_305110400.1">
    <property type="nucleotide sequence ID" value="NZ_JAUTIX010000001.1"/>
</dbReference>
<keyword evidence="1" id="KW-1133">Transmembrane helix</keyword>
<reference evidence="2" key="1">
    <citation type="submission" date="2023-08" db="EMBL/GenBank/DDBJ databases">
        <title>The draft genome of Tsukamurella strandjordii strain 050030.</title>
        <authorList>
            <person name="Zhao F."/>
            <person name="Feng Y."/>
            <person name="Zong Z."/>
        </authorList>
    </citation>
    <scope>NUCLEOTIDE SEQUENCE</scope>
    <source>
        <strain evidence="2">050030</strain>
    </source>
</reference>
<dbReference type="PANTHER" id="PTHR30354:SF25">
    <property type="entry name" value="INNER MEMBRANE PERMEASE YGBN"/>
    <property type="match status" value="1"/>
</dbReference>
<comment type="caution">
    <text evidence="2">The sequence shown here is derived from an EMBL/GenBank/DDBJ whole genome shotgun (WGS) entry which is preliminary data.</text>
</comment>
<dbReference type="Proteomes" id="UP001178281">
    <property type="component" value="Unassembled WGS sequence"/>
</dbReference>
<keyword evidence="3" id="KW-1185">Reference proteome</keyword>
<proteinExistence type="predicted"/>
<feature type="transmembrane region" description="Helical" evidence="1">
    <location>
        <begin position="342"/>
        <end position="365"/>
    </location>
</feature>
<accession>A0AA90NDQ2</accession>
<dbReference type="AlphaFoldDB" id="A0AA90NDQ2"/>
<feature type="transmembrane region" description="Helical" evidence="1">
    <location>
        <begin position="398"/>
        <end position="422"/>
    </location>
</feature>
<feature type="transmembrane region" description="Helical" evidence="1">
    <location>
        <begin position="443"/>
        <end position="461"/>
    </location>
</feature>
<dbReference type="EMBL" id="JAUTIX010000001">
    <property type="protein sequence ID" value="MDP0396566.1"/>
    <property type="molecule type" value="Genomic_DNA"/>
</dbReference>
<evidence type="ECO:0000313" key="2">
    <source>
        <dbReference type="EMBL" id="MDP0396566.1"/>
    </source>
</evidence>
<keyword evidence="1" id="KW-0812">Transmembrane</keyword>
<dbReference type="GO" id="GO:0005886">
    <property type="term" value="C:plasma membrane"/>
    <property type="evidence" value="ECO:0007669"/>
    <property type="project" value="TreeGrafter"/>
</dbReference>
<keyword evidence="1" id="KW-0472">Membrane</keyword>
<gene>
    <name evidence="2" type="ORF">Q7X28_01370</name>
</gene>
<dbReference type="PIRSF" id="PIRSF002746">
    <property type="entry name" value="Gluconate_transporter"/>
    <property type="match status" value="1"/>
</dbReference>
<feature type="transmembrane region" description="Helical" evidence="1">
    <location>
        <begin position="317"/>
        <end position="336"/>
    </location>
</feature>
<feature type="transmembrane region" description="Helical" evidence="1">
    <location>
        <begin position="270"/>
        <end position="297"/>
    </location>
</feature>
<evidence type="ECO:0000313" key="3">
    <source>
        <dbReference type="Proteomes" id="UP001178281"/>
    </source>
</evidence>
<feature type="transmembrane region" description="Helical" evidence="1">
    <location>
        <begin position="12"/>
        <end position="31"/>
    </location>
</feature>
<dbReference type="GO" id="GO:0015128">
    <property type="term" value="F:gluconate transmembrane transporter activity"/>
    <property type="evidence" value="ECO:0007669"/>
    <property type="project" value="InterPro"/>
</dbReference>
<feature type="transmembrane region" description="Helical" evidence="1">
    <location>
        <begin position="110"/>
        <end position="140"/>
    </location>
</feature>
<protein>
    <submittedName>
        <fullName evidence="2">Gluconate:H+ symporter</fullName>
    </submittedName>
</protein>
<feature type="transmembrane region" description="Helical" evidence="1">
    <location>
        <begin position="185"/>
        <end position="207"/>
    </location>
</feature>
<sequence length="462" mass="47407">MDGWKQTMPTAMLLSIALVAIVGLLVLILRFKLHPLLALSVTSIATAFATGIPVSAIMKVLEGGLAKTLGEVALLISFGAMFGRLAESSGAAQSLSDTMIRVFGEKRAPLALGVASLLFGFPIFFDAGLMVMLPIIFAVARKLGGSVLTYAIPSAAALSAMHVFLPPHPGAVASTVLLGGDIGLVIVIGLPVVVLTWFIAGYLYGIFIGKKIFIPVPDFLSGGKETERVENPPRPEIILALLFLPLVLILTNTALATLVKTGTLAKDNTYAALASVFGSTPIALLITLLVAIAVLGVRRGKSASVIEDLLDQALRPVAPVILITGAGGMFGGIFLASGIGGALSSVLGSIGLPLIVSVFIVAAILRIALGTATVAITTSAGLLGASVTAAALNPVQTTAVILALAAGSSIFPHVNDASFWMIGRILNMDVPTTFKTWSVTKTLISVVGFGFACLVFALGSAA</sequence>
<evidence type="ECO:0000256" key="1">
    <source>
        <dbReference type="SAM" id="Phobius"/>
    </source>
</evidence>
<dbReference type="PANTHER" id="PTHR30354">
    <property type="entry name" value="GNT FAMILY GLUCONATE TRANSPORTER"/>
    <property type="match status" value="1"/>
</dbReference>
<organism evidence="2 3">
    <name type="scientific">Tsukamurella strandjordii</name>
    <dbReference type="NCBI Taxonomy" id="147577"/>
    <lineage>
        <taxon>Bacteria</taxon>
        <taxon>Bacillati</taxon>
        <taxon>Actinomycetota</taxon>
        <taxon>Actinomycetes</taxon>
        <taxon>Mycobacteriales</taxon>
        <taxon>Tsukamurellaceae</taxon>
        <taxon>Tsukamurella</taxon>
    </lineage>
</organism>
<dbReference type="Pfam" id="PF02447">
    <property type="entry name" value="GntP_permease"/>
    <property type="match status" value="1"/>
</dbReference>
<feature type="transmembrane region" description="Helical" evidence="1">
    <location>
        <begin position="37"/>
        <end position="57"/>
    </location>
</feature>
<feature type="transmembrane region" description="Helical" evidence="1">
    <location>
        <begin position="237"/>
        <end position="258"/>
    </location>
</feature>
<name>A0AA90NDQ2_9ACTN</name>
<dbReference type="InterPro" id="IPR003474">
    <property type="entry name" value="Glcn_transporter"/>
</dbReference>
<dbReference type="NCBIfam" id="TIGR00791">
    <property type="entry name" value="gntP"/>
    <property type="match status" value="1"/>
</dbReference>
<feature type="transmembrane region" description="Helical" evidence="1">
    <location>
        <begin position="147"/>
        <end position="165"/>
    </location>
</feature>